<evidence type="ECO:0000256" key="6">
    <source>
        <dbReference type="ARBA" id="ARBA00022679"/>
    </source>
</evidence>
<dbReference type="GO" id="GO:0048255">
    <property type="term" value="P:mRNA stabilization"/>
    <property type="evidence" value="ECO:0007669"/>
    <property type="project" value="TreeGrafter"/>
</dbReference>
<evidence type="ECO:0000256" key="4">
    <source>
        <dbReference type="ARBA" id="ARBA00012388"/>
    </source>
</evidence>
<dbReference type="SMART" id="SM01153">
    <property type="entry name" value="DUF1693"/>
    <property type="match status" value="1"/>
</dbReference>
<keyword evidence="8" id="KW-0694">RNA-binding</keyword>
<evidence type="ECO:0000256" key="9">
    <source>
        <dbReference type="ARBA" id="ARBA00023212"/>
    </source>
</evidence>
<dbReference type="Proteomes" id="UP000694545">
    <property type="component" value="Unplaced"/>
</dbReference>
<dbReference type="CTD" id="54855"/>
<protein>
    <recommendedName>
        <fullName evidence="11">Terminal nucleotidyltransferase 5C</fullName>
        <ecNumber evidence="4">2.7.7.19</ecNumber>
    </recommendedName>
</protein>
<dbReference type="RefSeq" id="XP_044305660.1">
    <property type="nucleotide sequence ID" value="XM_044449725.1"/>
</dbReference>
<dbReference type="GO" id="GO:0005813">
    <property type="term" value="C:centrosome"/>
    <property type="evidence" value="ECO:0007669"/>
    <property type="project" value="UniProtKB-SubCell"/>
</dbReference>
<reference evidence="13" key="1">
    <citation type="submission" date="2025-08" db="UniProtKB">
        <authorList>
            <consortium name="Ensembl"/>
        </authorList>
    </citation>
    <scope>IDENTIFICATION</scope>
</reference>
<evidence type="ECO:0000256" key="8">
    <source>
        <dbReference type="ARBA" id="ARBA00022884"/>
    </source>
</evidence>
<name>A0A8D2KRL0_VARKO</name>
<gene>
    <name evidence="13" type="primary">TENT5C</name>
</gene>
<evidence type="ECO:0000256" key="1">
    <source>
        <dbReference type="ARBA" id="ARBA00004123"/>
    </source>
</evidence>
<dbReference type="GO" id="GO:1990817">
    <property type="term" value="F:poly(A) RNA polymerase activity"/>
    <property type="evidence" value="ECO:0007669"/>
    <property type="project" value="UniProtKB-EC"/>
</dbReference>
<dbReference type="RefSeq" id="XP_044305659.1">
    <property type="nucleotide sequence ID" value="XM_044449724.1"/>
</dbReference>
<dbReference type="OrthoDB" id="10065073at2759"/>
<evidence type="ECO:0000256" key="10">
    <source>
        <dbReference type="ARBA" id="ARBA00023242"/>
    </source>
</evidence>
<dbReference type="GO" id="GO:0005634">
    <property type="term" value="C:nucleus"/>
    <property type="evidence" value="ECO:0007669"/>
    <property type="project" value="UniProtKB-SubCell"/>
</dbReference>
<comment type="subcellular location">
    <subcellularLocation>
        <location evidence="2">Cytoplasm</location>
        <location evidence="2">Cytoskeleton</location>
        <location evidence="2">Microtubule organizing center</location>
        <location evidence="2">Centrosome</location>
    </subcellularLocation>
    <subcellularLocation>
        <location evidence="1">Nucleus</location>
    </subcellularLocation>
</comment>
<dbReference type="PANTHER" id="PTHR12974">
    <property type="entry name" value="PRION-LIKE- Q/N-RICH -DOMAIN-BEARING PROTEIN PROTEIN 44"/>
    <property type="match status" value="1"/>
</dbReference>
<dbReference type="EC" id="2.7.7.19" evidence="4"/>
<dbReference type="KEGG" id="vko:123033224"/>
<evidence type="ECO:0000313" key="14">
    <source>
        <dbReference type="Proteomes" id="UP000694545"/>
    </source>
</evidence>
<keyword evidence="14" id="KW-1185">Reference proteome</keyword>
<evidence type="ECO:0000256" key="7">
    <source>
        <dbReference type="ARBA" id="ARBA00022695"/>
    </source>
</evidence>
<evidence type="ECO:0000256" key="11">
    <source>
        <dbReference type="ARBA" id="ARBA00039206"/>
    </source>
</evidence>
<sequence>MADKRDTADRKACSVLSWDQVSRLHEVLSEVVPVHGRGNFPTLEITLKDIIQTVRSRLDDASIQVHDVRLNGSGAGHVLVKDNGLGCKDLDLVFQVSLSNETEFQLVRDVVLQSLLDFLPEGVNKLKISPMTLKEAYIEKLVKVYTETDRWSLISLANKHGRNIELKFVERIRRQFEFSVDSFQIILDSLLFYYDCSENPMSEHFHPTVIGESMYGDFEAAFDHLKNRLISTKNPEEIRGGGLLKYSNLLVRNFKPMDKEEIKILERYMCSRFFIDFPDILEQQHKLEAYLQNHFAADDQSKYDYLVTLHRVVNQSTVCLMGHELRQTLNLISLLALRVLVEQNILPNAMNVTCYYQPAPYVSDADFSAYDAADASGLSYPTWLPCN</sequence>
<dbReference type="AlphaFoldDB" id="A0A8D2KRL0"/>
<evidence type="ECO:0000256" key="2">
    <source>
        <dbReference type="ARBA" id="ARBA00004300"/>
    </source>
</evidence>
<keyword evidence="9" id="KW-0206">Cytoskeleton</keyword>
<accession>A0A8D2KRL0</accession>
<keyword evidence="10" id="KW-0539">Nucleus</keyword>
<evidence type="ECO:0000256" key="3">
    <source>
        <dbReference type="ARBA" id="ARBA00007631"/>
    </source>
</evidence>
<dbReference type="PANTHER" id="PTHR12974:SF34">
    <property type="entry name" value="TERMINAL NUCLEOTIDYLTRANSFERASE 5C"/>
    <property type="match status" value="1"/>
</dbReference>
<evidence type="ECO:0000313" key="13">
    <source>
        <dbReference type="Ensembl" id="ENSVKKP00000002903.1"/>
    </source>
</evidence>
<dbReference type="Pfam" id="PF07984">
    <property type="entry name" value="NTP_transf_7"/>
    <property type="match status" value="1"/>
</dbReference>
<evidence type="ECO:0000256" key="5">
    <source>
        <dbReference type="ARBA" id="ARBA00022490"/>
    </source>
</evidence>
<dbReference type="InterPro" id="IPR012937">
    <property type="entry name" value="TET5"/>
</dbReference>
<organism evidence="13 14">
    <name type="scientific">Varanus komodoensis</name>
    <name type="common">Komodo dragon</name>
    <dbReference type="NCBI Taxonomy" id="61221"/>
    <lineage>
        <taxon>Eukaryota</taxon>
        <taxon>Metazoa</taxon>
        <taxon>Chordata</taxon>
        <taxon>Craniata</taxon>
        <taxon>Vertebrata</taxon>
        <taxon>Euteleostomi</taxon>
        <taxon>Lepidosauria</taxon>
        <taxon>Squamata</taxon>
        <taxon>Bifurcata</taxon>
        <taxon>Unidentata</taxon>
        <taxon>Episquamata</taxon>
        <taxon>Toxicofera</taxon>
        <taxon>Anguimorpha</taxon>
        <taxon>Paleoanguimorpha</taxon>
        <taxon>Varanoidea</taxon>
        <taxon>Varanidae</taxon>
        <taxon>Varanus</taxon>
    </lineage>
</organism>
<comment type="similarity">
    <text evidence="3">Belongs to the TENT family.</text>
</comment>
<keyword evidence="6" id="KW-0808">Transferase</keyword>
<keyword evidence="5" id="KW-0963">Cytoplasm</keyword>
<dbReference type="Ensembl" id="ENSVKKT00000002981.1">
    <property type="protein sequence ID" value="ENSVKKP00000002903.1"/>
    <property type="gene ID" value="ENSVKKG00000002269.1"/>
</dbReference>
<reference evidence="13" key="2">
    <citation type="submission" date="2025-09" db="UniProtKB">
        <authorList>
            <consortium name="Ensembl"/>
        </authorList>
    </citation>
    <scope>IDENTIFICATION</scope>
</reference>
<dbReference type="GeneID" id="123033224"/>
<dbReference type="GO" id="GO:0003723">
    <property type="term" value="F:RNA binding"/>
    <property type="evidence" value="ECO:0007669"/>
    <property type="project" value="UniProtKB-KW"/>
</dbReference>
<comment type="catalytic activity">
    <reaction evidence="12">
        <text>RNA(n) + ATP = RNA(n)-3'-adenine ribonucleotide + diphosphate</text>
        <dbReference type="Rhea" id="RHEA:11332"/>
        <dbReference type="Rhea" id="RHEA-COMP:14527"/>
        <dbReference type="Rhea" id="RHEA-COMP:17347"/>
        <dbReference type="ChEBI" id="CHEBI:30616"/>
        <dbReference type="ChEBI" id="CHEBI:33019"/>
        <dbReference type="ChEBI" id="CHEBI:140395"/>
        <dbReference type="ChEBI" id="CHEBI:173115"/>
        <dbReference type="EC" id="2.7.7.19"/>
    </reaction>
    <physiologicalReaction direction="left-to-right" evidence="12">
        <dbReference type="Rhea" id="RHEA:11333"/>
    </physiologicalReaction>
</comment>
<proteinExistence type="inferred from homology"/>
<evidence type="ECO:0000256" key="12">
    <source>
        <dbReference type="ARBA" id="ARBA00047933"/>
    </source>
</evidence>
<dbReference type="OMA" id="TWDQVSR"/>
<keyword evidence="7" id="KW-0548">Nucleotidyltransferase</keyword>